<proteinExistence type="predicted"/>
<dbReference type="Proteomes" id="UP001175261">
    <property type="component" value="Unassembled WGS sequence"/>
</dbReference>
<evidence type="ECO:0000256" key="1">
    <source>
        <dbReference type="ARBA" id="ARBA00022723"/>
    </source>
</evidence>
<dbReference type="AlphaFoldDB" id="A0AA39L9N5"/>
<evidence type="ECO:0000256" key="3">
    <source>
        <dbReference type="SAM" id="MobiDB-lite"/>
    </source>
</evidence>
<name>A0AA39L9N5_SARSR</name>
<dbReference type="SUPFAM" id="SSF57701">
    <property type="entry name" value="Zn2/Cys6 DNA-binding domain"/>
    <property type="match status" value="1"/>
</dbReference>
<dbReference type="Pfam" id="PF00172">
    <property type="entry name" value="Zn_clus"/>
    <property type="match status" value="1"/>
</dbReference>
<dbReference type="InterPro" id="IPR001138">
    <property type="entry name" value="Zn2Cys6_DnaBD"/>
</dbReference>
<dbReference type="GO" id="GO:0000981">
    <property type="term" value="F:DNA-binding transcription factor activity, RNA polymerase II-specific"/>
    <property type="evidence" value="ECO:0007669"/>
    <property type="project" value="InterPro"/>
</dbReference>
<evidence type="ECO:0000259" key="4">
    <source>
        <dbReference type="PROSITE" id="PS50048"/>
    </source>
</evidence>
<dbReference type="InterPro" id="IPR052761">
    <property type="entry name" value="Fungal_Detox/Toxin_TFs"/>
</dbReference>
<evidence type="ECO:0000313" key="5">
    <source>
        <dbReference type="EMBL" id="KAK0389776.1"/>
    </source>
</evidence>
<comment type="caution">
    <text evidence="5">The sequence shown here is derived from an EMBL/GenBank/DDBJ whole genome shotgun (WGS) entry which is preliminary data.</text>
</comment>
<feature type="region of interest" description="Disordered" evidence="3">
    <location>
        <begin position="836"/>
        <end position="858"/>
    </location>
</feature>
<evidence type="ECO:0000256" key="2">
    <source>
        <dbReference type="ARBA" id="ARBA00023242"/>
    </source>
</evidence>
<sequence>MMASSPSVAMATPGPISKAKMRKRAPKACLACRARKVRCDVSRRGPPCMNCYLDGDICVVKNRVTRSRLRCENDEHAGTACQSDCHARRIQMVSAGNVARARSQGLTATVPSRRNETSAPAHAIDLHQNGMPLEKPNAHTHLIADSSVFDRLRSSTEDAELEGPQYLLVPNFEGSGPINSSCSDGLPPKGSIPDVAYLYYPFLSLGNLANLPPHDVNFLESQGCFRVPIPGLLEQFLRKYFLHVHPLLPLVNEGEFWDAFSLEPQSPARPEGISLLLLQSMLFAASSFVSESVFRSLGYRNVRAIRAALYRRAKLLYNLETESSSILLSQSALLLSHWSPSSSRKINTTWLSLAIQKAKDAEAHRHAAMPAISATTQPFQHRKQASLKRLWWCCIVRDRTVGLLMRRPIHITRSQYDFDDVPMITVEDLGDESDRSKVYHCRLKKCLAEVFVRFAELCVILTHILPVTHPLDAQSGWSREMRASDAEQLQTSKMRLRRWYKTATLEVPPFVSGTESMLGIEFIDVLRHDSMILCTNLVFMYYHSTRVAISHYEVLQFAILQVKPNSVGTQRPVHMSEMRYELQDAAFGVTGCLQELVRRNLARWLPTSAVVCTALPLILNILNIKLLALLKNTENDLTALTQHRLNVLVEAMKVYQAQYDGVDWVSEIIRHIVDLSQLDSTRPQESTKPHIKDWTDMLTTQPSAYLRLALALDLSLSNGYLPHDNDFPLSLRGLSTRGCSSLENLREANSTDIEEPPTASCRRSSDFTSSELPLHTDCGGSQRSPTSCSNLQVPTTNEISSDLLRNQVPMSIQMEHMEGPHAPIPAALFDPETCFTGSSRSSMDDESPEAYDEAGRYHTDPSSPAILFACLEDAWDKPIDKEEQSDNDTAMALLEVLNNDYRA</sequence>
<dbReference type="PANTHER" id="PTHR47425:SF2">
    <property type="entry name" value="FARB-RELATED"/>
    <property type="match status" value="1"/>
</dbReference>
<feature type="compositionally biased region" description="Polar residues" evidence="3">
    <location>
        <begin position="779"/>
        <end position="793"/>
    </location>
</feature>
<dbReference type="GO" id="GO:0006351">
    <property type="term" value="P:DNA-templated transcription"/>
    <property type="evidence" value="ECO:0007669"/>
    <property type="project" value="InterPro"/>
</dbReference>
<dbReference type="InterPro" id="IPR036864">
    <property type="entry name" value="Zn2-C6_fun-type_DNA-bd_sf"/>
</dbReference>
<dbReference type="PANTHER" id="PTHR47425">
    <property type="entry name" value="FARB-RELATED"/>
    <property type="match status" value="1"/>
</dbReference>
<dbReference type="CDD" id="cd00067">
    <property type="entry name" value="GAL4"/>
    <property type="match status" value="1"/>
</dbReference>
<dbReference type="SMART" id="SM00906">
    <property type="entry name" value="Fungal_trans"/>
    <property type="match status" value="1"/>
</dbReference>
<gene>
    <name evidence="5" type="ORF">NLU13_3349</name>
</gene>
<dbReference type="GO" id="GO:0008270">
    <property type="term" value="F:zinc ion binding"/>
    <property type="evidence" value="ECO:0007669"/>
    <property type="project" value="InterPro"/>
</dbReference>
<dbReference type="PROSITE" id="PS50048">
    <property type="entry name" value="ZN2_CY6_FUNGAL_2"/>
    <property type="match status" value="1"/>
</dbReference>
<protein>
    <recommendedName>
        <fullName evidence="4">Zn(2)-C6 fungal-type domain-containing protein</fullName>
    </recommendedName>
</protein>
<dbReference type="InterPro" id="IPR007219">
    <property type="entry name" value="XnlR_reg_dom"/>
</dbReference>
<feature type="domain" description="Zn(2)-C6 fungal-type" evidence="4">
    <location>
        <begin position="28"/>
        <end position="60"/>
    </location>
</feature>
<organism evidence="5 6">
    <name type="scientific">Sarocladium strictum</name>
    <name type="common">Black bundle disease fungus</name>
    <name type="synonym">Acremonium strictum</name>
    <dbReference type="NCBI Taxonomy" id="5046"/>
    <lineage>
        <taxon>Eukaryota</taxon>
        <taxon>Fungi</taxon>
        <taxon>Dikarya</taxon>
        <taxon>Ascomycota</taxon>
        <taxon>Pezizomycotina</taxon>
        <taxon>Sordariomycetes</taxon>
        <taxon>Hypocreomycetidae</taxon>
        <taxon>Hypocreales</taxon>
        <taxon>Sarocladiaceae</taxon>
        <taxon>Sarocladium</taxon>
    </lineage>
</organism>
<keyword evidence="6" id="KW-1185">Reference proteome</keyword>
<dbReference type="CDD" id="cd12148">
    <property type="entry name" value="fungal_TF_MHR"/>
    <property type="match status" value="1"/>
</dbReference>
<dbReference type="SMART" id="SM00066">
    <property type="entry name" value="GAL4"/>
    <property type="match status" value="1"/>
</dbReference>
<evidence type="ECO:0000313" key="6">
    <source>
        <dbReference type="Proteomes" id="UP001175261"/>
    </source>
</evidence>
<feature type="region of interest" description="Disordered" evidence="3">
    <location>
        <begin position="748"/>
        <end position="793"/>
    </location>
</feature>
<keyword evidence="2" id="KW-0539">Nucleus</keyword>
<dbReference type="EMBL" id="JAPDFR010000002">
    <property type="protein sequence ID" value="KAK0389776.1"/>
    <property type="molecule type" value="Genomic_DNA"/>
</dbReference>
<dbReference type="GO" id="GO:0003677">
    <property type="term" value="F:DNA binding"/>
    <property type="evidence" value="ECO:0007669"/>
    <property type="project" value="InterPro"/>
</dbReference>
<dbReference type="Gene3D" id="4.10.240.10">
    <property type="entry name" value="Zn(2)-C6 fungal-type DNA-binding domain"/>
    <property type="match status" value="1"/>
</dbReference>
<keyword evidence="1" id="KW-0479">Metal-binding</keyword>
<accession>A0AA39L9N5</accession>
<reference evidence="5" key="1">
    <citation type="submission" date="2022-10" db="EMBL/GenBank/DDBJ databases">
        <title>Determination and structural analysis of whole genome sequence of Sarocladium strictum F4-1.</title>
        <authorList>
            <person name="Hu L."/>
            <person name="Jiang Y."/>
        </authorList>
    </citation>
    <scope>NUCLEOTIDE SEQUENCE</scope>
    <source>
        <strain evidence="5">F4-1</strain>
    </source>
</reference>
<dbReference type="Pfam" id="PF04082">
    <property type="entry name" value="Fungal_trans"/>
    <property type="match status" value="1"/>
</dbReference>